<feature type="non-terminal residue" evidence="2">
    <location>
        <position position="55"/>
    </location>
</feature>
<proteinExistence type="predicted"/>
<comment type="caution">
    <text evidence="2">The sequence shown here is derived from an EMBL/GenBank/DDBJ whole genome shotgun (WGS) entry which is preliminary data.</text>
</comment>
<dbReference type="EMBL" id="BARS01037943">
    <property type="protein sequence ID" value="GAG17020.1"/>
    <property type="molecule type" value="Genomic_DNA"/>
</dbReference>
<evidence type="ECO:0000256" key="1">
    <source>
        <dbReference type="SAM" id="Phobius"/>
    </source>
</evidence>
<dbReference type="Pfam" id="PF11755">
    <property type="entry name" value="DUF3311"/>
    <property type="match status" value="1"/>
</dbReference>
<accession>X0VFF1</accession>
<feature type="transmembrane region" description="Helical" evidence="1">
    <location>
        <begin position="7"/>
        <end position="26"/>
    </location>
</feature>
<reference evidence="2" key="1">
    <citation type="journal article" date="2014" name="Front. Microbiol.">
        <title>High frequency of phylogenetically diverse reductive dehalogenase-homologous genes in deep subseafloor sedimentary metagenomes.</title>
        <authorList>
            <person name="Kawai M."/>
            <person name="Futagami T."/>
            <person name="Toyoda A."/>
            <person name="Takaki Y."/>
            <person name="Nishi S."/>
            <person name="Hori S."/>
            <person name="Arai W."/>
            <person name="Tsubouchi T."/>
            <person name="Morono Y."/>
            <person name="Uchiyama I."/>
            <person name="Ito T."/>
            <person name="Fujiyama A."/>
            <person name="Inagaki F."/>
            <person name="Takami H."/>
        </authorList>
    </citation>
    <scope>NUCLEOTIDE SEQUENCE</scope>
    <source>
        <strain evidence="2">Expedition CK06-06</strain>
    </source>
</reference>
<protein>
    <recommendedName>
        <fullName evidence="3">DUF3311 domain-containing protein</fullName>
    </recommendedName>
</protein>
<feature type="transmembrane region" description="Helical" evidence="1">
    <location>
        <begin position="32"/>
        <end position="54"/>
    </location>
</feature>
<keyword evidence="1" id="KW-0472">Membrane</keyword>
<dbReference type="InterPro" id="IPR021741">
    <property type="entry name" value="DUF3311"/>
</dbReference>
<evidence type="ECO:0008006" key="3">
    <source>
        <dbReference type="Google" id="ProtNLM"/>
    </source>
</evidence>
<name>X0VFF1_9ZZZZ</name>
<dbReference type="AlphaFoldDB" id="X0VFF1"/>
<sequence length="55" mass="6160">MKKGTKYALILGAIPFVTLVFALPLVNRIHPVVLGLPFLLFWILAWVILTPAILF</sequence>
<organism evidence="2">
    <name type="scientific">marine sediment metagenome</name>
    <dbReference type="NCBI Taxonomy" id="412755"/>
    <lineage>
        <taxon>unclassified sequences</taxon>
        <taxon>metagenomes</taxon>
        <taxon>ecological metagenomes</taxon>
    </lineage>
</organism>
<evidence type="ECO:0000313" key="2">
    <source>
        <dbReference type="EMBL" id="GAG17020.1"/>
    </source>
</evidence>
<keyword evidence="1" id="KW-1133">Transmembrane helix</keyword>
<keyword evidence="1" id="KW-0812">Transmembrane</keyword>
<gene>
    <name evidence="2" type="ORF">S01H1_58117</name>
</gene>